<keyword evidence="4" id="KW-0472">Membrane</keyword>
<evidence type="ECO:0000313" key="8">
    <source>
        <dbReference type="WBParaSite" id="HPBE_0002409301-mRNA-1"/>
    </source>
</evidence>
<dbReference type="EMBL" id="UZAH01035835">
    <property type="protein sequence ID" value="VDP42811.1"/>
    <property type="molecule type" value="Genomic_DNA"/>
</dbReference>
<dbReference type="Proteomes" id="UP000050761">
    <property type="component" value="Unassembled WGS sequence"/>
</dbReference>
<dbReference type="AlphaFoldDB" id="A0A183GN23"/>
<comment type="subcellular location">
    <subcellularLocation>
        <location evidence="1">Membrane</location>
    </subcellularLocation>
</comment>
<dbReference type="OrthoDB" id="5874566at2759"/>
<reference evidence="6 7" key="1">
    <citation type="submission" date="2018-11" db="EMBL/GenBank/DDBJ databases">
        <authorList>
            <consortium name="Pathogen Informatics"/>
        </authorList>
    </citation>
    <scope>NUCLEOTIDE SEQUENCE [LARGE SCALE GENOMIC DNA]</scope>
</reference>
<dbReference type="WBParaSite" id="HPBE_0002409301-mRNA-1">
    <property type="protein sequence ID" value="HPBE_0002409301-mRNA-1"/>
    <property type="gene ID" value="HPBE_0002409301"/>
</dbReference>
<dbReference type="InterPro" id="IPR028082">
    <property type="entry name" value="Peripla_BP_I"/>
</dbReference>
<organism evidence="7 8">
    <name type="scientific">Heligmosomoides polygyrus</name>
    <name type="common">Parasitic roundworm</name>
    <dbReference type="NCBI Taxonomy" id="6339"/>
    <lineage>
        <taxon>Eukaryota</taxon>
        <taxon>Metazoa</taxon>
        <taxon>Ecdysozoa</taxon>
        <taxon>Nematoda</taxon>
        <taxon>Chromadorea</taxon>
        <taxon>Rhabditida</taxon>
        <taxon>Rhabditina</taxon>
        <taxon>Rhabditomorpha</taxon>
        <taxon>Strongyloidea</taxon>
        <taxon>Heligmosomidae</taxon>
        <taxon>Heligmosomoides</taxon>
    </lineage>
</organism>
<dbReference type="Pfam" id="PF01094">
    <property type="entry name" value="ANF_receptor"/>
    <property type="match status" value="1"/>
</dbReference>
<sequence>MTCFRLAQSGHFEELGYSVAQLLQDFNWNNLSIMFTSNEVDYCDGIVADLEFALNDAQSYNPDIVYKQEINSQSADPFLEALNEIRSRSRIVLLCLDSSKDRRKFLIRISQLGMISDDFLYIFIGMRGFGFGQPASGKDILENGFTPMWIDVAGNNADGMDDVAMEAAMRVLVVSCYGNLLMCDLEGRRCHFCLISSPEAVPFCAIFGPPKAQFCDPRLQGHIGRVENLWAKLMGLPC</sequence>
<dbReference type="Gene3D" id="3.40.50.2300">
    <property type="match status" value="1"/>
</dbReference>
<reference evidence="8" key="2">
    <citation type="submission" date="2019-09" db="UniProtKB">
        <authorList>
            <consortium name="WormBaseParasite"/>
        </authorList>
    </citation>
    <scope>IDENTIFICATION</scope>
</reference>
<evidence type="ECO:0000256" key="1">
    <source>
        <dbReference type="ARBA" id="ARBA00004370"/>
    </source>
</evidence>
<evidence type="ECO:0000256" key="3">
    <source>
        <dbReference type="ARBA" id="ARBA00022989"/>
    </source>
</evidence>
<protein>
    <submittedName>
        <fullName evidence="8">ANF_receptor domain-containing protein</fullName>
    </submittedName>
</protein>
<feature type="domain" description="Receptor ligand binding region" evidence="5">
    <location>
        <begin position="15"/>
        <end position="141"/>
    </location>
</feature>
<keyword evidence="7" id="KW-1185">Reference proteome</keyword>
<evidence type="ECO:0000256" key="4">
    <source>
        <dbReference type="ARBA" id="ARBA00023136"/>
    </source>
</evidence>
<proteinExistence type="predicted"/>
<dbReference type="InterPro" id="IPR001828">
    <property type="entry name" value="ANF_lig-bd_rcpt"/>
</dbReference>
<name>A0A183GN23_HELPZ</name>
<evidence type="ECO:0000313" key="7">
    <source>
        <dbReference type="Proteomes" id="UP000050761"/>
    </source>
</evidence>
<keyword evidence="3" id="KW-1133">Transmembrane helix</keyword>
<gene>
    <name evidence="6" type="ORF">HPBE_LOCUS24092</name>
</gene>
<dbReference type="SUPFAM" id="SSF53822">
    <property type="entry name" value="Periplasmic binding protein-like I"/>
    <property type="match status" value="1"/>
</dbReference>
<dbReference type="GO" id="GO:0016020">
    <property type="term" value="C:membrane"/>
    <property type="evidence" value="ECO:0007669"/>
    <property type="project" value="UniProtKB-SubCell"/>
</dbReference>
<accession>A0A183GN23</accession>
<accession>A0A3P8DGS4</accession>
<evidence type="ECO:0000313" key="6">
    <source>
        <dbReference type="EMBL" id="VDP42811.1"/>
    </source>
</evidence>
<evidence type="ECO:0000259" key="5">
    <source>
        <dbReference type="Pfam" id="PF01094"/>
    </source>
</evidence>
<evidence type="ECO:0000256" key="2">
    <source>
        <dbReference type="ARBA" id="ARBA00022692"/>
    </source>
</evidence>
<keyword evidence="2" id="KW-0812">Transmembrane</keyword>